<dbReference type="Proteomes" id="UP001202328">
    <property type="component" value="Unassembled WGS sequence"/>
</dbReference>
<keyword evidence="1" id="KW-0812">Transmembrane</keyword>
<evidence type="ECO:0000313" key="2">
    <source>
        <dbReference type="EMBL" id="KAI3958474.1"/>
    </source>
</evidence>
<sequence>MRAPVACLAVEPIGTSPSCFPEQGSITRQCEFKLAAGPALILLLIGLVPYTFGVDSNMCSRIYKVEVKRQTCWDGSSD</sequence>
<evidence type="ECO:0000313" key="3">
    <source>
        <dbReference type="Proteomes" id="UP001202328"/>
    </source>
</evidence>
<reference evidence="2" key="1">
    <citation type="submission" date="2022-04" db="EMBL/GenBank/DDBJ databases">
        <title>A functionally conserved STORR gene fusion in Papaver species that diverged 16.8 million years ago.</title>
        <authorList>
            <person name="Catania T."/>
        </authorList>
    </citation>
    <scope>NUCLEOTIDE SEQUENCE</scope>
    <source>
        <strain evidence="2">S-188037</strain>
    </source>
</reference>
<organism evidence="2 3">
    <name type="scientific">Papaver atlanticum</name>
    <dbReference type="NCBI Taxonomy" id="357466"/>
    <lineage>
        <taxon>Eukaryota</taxon>
        <taxon>Viridiplantae</taxon>
        <taxon>Streptophyta</taxon>
        <taxon>Embryophyta</taxon>
        <taxon>Tracheophyta</taxon>
        <taxon>Spermatophyta</taxon>
        <taxon>Magnoliopsida</taxon>
        <taxon>Ranunculales</taxon>
        <taxon>Papaveraceae</taxon>
        <taxon>Papaveroideae</taxon>
        <taxon>Papaver</taxon>
    </lineage>
</organism>
<name>A0AAD4TKA5_9MAGN</name>
<keyword evidence="3" id="KW-1185">Reference proteome</keyword>
<protein>
    <submittedName>
        <fullName evidence="2">Uncharacterized protein</fullName>
    </submittedName>
</protein>
<dbReference type="AlphaFoldDB" id="A0AAD4TKA5"/>
<accession>A0AAD4TKA5</accession>
<feature type="transmembrane region" description="Helical" evidence="1">
    <location>
        <begin position="34"/>
        <end position="52"/>
    </location>
</feature>
<keyword evidence="1" id="KW-0472">Membrane</keyword>
<dbReference type="EMBL" id="JAJJMB010001160">
    <property type="protein sequence ID" value="KAI3958474.1"/>
    <property type="molecule type" value="Genomic_DNA"/>
</dbReference>
<comment type="caution">
    <text evidence="2">The sequence shown here is derived from an EMBL/GenBank/DDBJ whole genome shotgun (WGS) entry which is preliminary data.</text>
</comment>
<proteinExistence type="predicted"/>
<keyword evidence="1" id="KW-1133">Transmembrane helix</keyword>
<gene>
    <name evidence="2" type="ORF">MKW98_011162</name>
</gene>
<evidence type="ECO:0000256" key="1">
    <source>
        <dbReference type="SAM" id="Phobius"/>
    </source>
</evidence>